<dbReference type="OMA" id="IRSEPWW"/>
<dbReference type="GO" id="GO:0035312">
    <property type="term" value="F:5'-3' DNA exonuclease activity"/>
    <property type="evidence" value="ECO:0007669"/>
    <property type="project" value="TreeGrafter"/>
</dbReference>
<dbReference type="STRING" id="1229662.W3WKC3"/>
<dbReference type="GeneID" id="19279864"/>
<dbReference type="GO" id="GO:0036297">
    <property type="term" value="P:interstrand cross-link repair"/>
    <property type="evidence" value="ECO:0007669"/>
    <property type="project" value="TreeGrafter"/>
</dbReference>
<dbReference type="SUPFAM" id="SSF56281">
    <property type="entry name" value="Metallo-hydrolase/oxidoreductase"/>
    <property type="match status" value="1"/>
</dbReference>
<dbReference type="PANTHER" id="PTHR23240">
    <property type="entry name" value="DNA CROSS-LINK REPAIR PROTEIN PSO2/SNM1-RELATED"/>
    <property type="match status" value="1"/>
</dbReference>
<dbReference type="Proteomes" id="UP000030651">
    <property type="component" value="Unassembled WGS sequence"/>
</dbReference>
<keyword evidence="1" id="KW-0540">Nuclease</keyword>
<dbReference type="OrthoDB" id="5561659at2759"/>
<dbReference type="EMBL" id="KI912122">
    <property type="protein sequence ID" value="ETS73246.1"/>
    <property type="molecule type" value="Genomic_DNA"/>
</dbReference>
<dbReference type="Gene3D" id="3.60.15.10">
    <property type="entry name" value="Ribonuclease Z/Hydroxyacylglutathione hydrolase-like"/>
    <property type="match status" value="1"/>
</dbReference>
<dbReference type="GO" id="GO:0006303">
    <property type="term" value="P:double-strand break repair via nonhomologous end joining"/>
    <property type="evidence" value="ECO:0007669"/>
    <property type="project" value="TreeGrafter"/>
</dbReference>
<dbReference type="GO" id="GO:0003684">
    <property type="term" value="F:damaged DNA binding"/>
    <property type="evidence" value="ECO:0007669"/>
    <property type="project" value="TreeGrafter"/>
</dbReference>
<dbReference type="PANTHER" id="PTHR23240:SF8">
    <property type="entry name" value="PROTEIN ARTEMIS"/>
    <property type="match status" value="1"/>
</dbReference>
<reference evidence="5" key="1">
    <citation type="journal article" date="2015" name="BMC Genomics">
        <title>Genomic and transcriptomic analysis of the endophytic fungus Pestalotiopsis fici reveals its lifestyle and high potential for synthesis of natural products.</title>
        <authorList>
            <person name="Wang X."/>
            <person name="Zhang X."/>
            <person name="Liu L."/>
            <person name="Xiang M."/>
            <person name="Wang W."/>
            <person name="Sun X."/>
            <person name="Che Y."/>
            <person name="Guo L."/>
            <person name="Liu G."/>
            <person name="Guo L."/>
            <person name="Wang C."/>
            <person name="Yin W.B."/>
            <person name="Stadler M."/>
            <person name="Zhang X."/>
            <person name="Liu X."/>
        </authorList>
    </citation>
    <scope>NUCLEOTIDE SEQUENCE [LARGE SCALE GENOMIC DNA]</scope>
    <source>
        <strain evidence="5">W106-1 / CGMCC3.15140</strain>
    </source>
</reference>
<keyword evidence="5" id="KW-1185">Reference proteome</keyword>
<evidence type="ECO:0000313" key="5">
    <source>
        <dbReference type="Proteomes" id="UP000030651"/>
    </source>
</evidence>
<dbReference type="KEGG" id="pfy:PFICI_14851"/>
<dbReference type="Pfam" id="PF23023">
    <property type="entry name" value="Anti-Pycsar_Apyc1"/>
    <property type="match status" value="1"/>
</dbReference>
<dbReference type="AlphaFoldDB" id="W3WKC3"/>
<keyword evidence="2" id="KW-0378">Hydrolase</keyword>
<name>W3WKC3_PESFW</name>
<evidence type="ECO:0000256" key="2">
    <source>
        <dbReference type="ARBA" id="ARBA00022801"/>
    </source>
</evidence>
<protein>
    <submittedName>
        <fullName evidence="4">Uncharacterized protein</fullName>
    </submittedName>
</protein>
<accession>W3WKC3</accession>
<dbReference type="GO" id="GO:0000723">
    <property type="term" value="P:telomere maintenance"/>
    <property type="evidence" value="ECO:0007669"/>
    <property type="project" value="TreeGrafter"/>
</dbReference>
<dbReference type="eggNOG" id="KOG1361">
    <property type="taxonomic scope" value="Eukaryota"/>
</dbReference>
<sequence length="366" mass="40881">MSTFNGIVHEFPDIAIDYFRTVPGRPPPLAYFLSHVHSDHLVGLESIKSPFVYCSAATRAILLELEKRANRVACANGLREAPVRTYKHLKTVVRPIPLETPVSIELRPGNDIQVTLFDANHCPGAVMFLLEGHGKAVLYTGDIRSEPWWVNSIARNPSLVEYTSGLKTLDCIYLDTSMLDDLGLQTKAQGLQHLLSQVGRYPQDTVFCMQAWTYGYEEVWIALSKALQSKIHVDEYKMRVYQSLVKESGDPDFPLLSHHSKEAPYLVGFSSNKKQFEGCLTRDENVRIHSCEKDTPCAIMASKPIVWIRPIVAHLPNGEDISEVGLGGGGDDLEQQVNVAQMAADNIDSLLKMQVVISHLLEFHLT</sequence>
<evidence type="ECO:0000256" key="1">
    <source>
        <dbReference type="ARBA" id="ARBA00022722"/>
    </source>
</evidence>
<organism evidence="4 5">
    <name type="scientific">Pestalotiopsis fici (strain W106-1 / CGMCC3.15140)</name>
    <dbReference type="NCBI Taxonomy" id="1229662"/>
    <lineage>
        <taxon>Eukaryota</taxon>
        <taxon>Fungi</taxon>
        <taxon>Dikarya</taxon>
        <taxon>Ascomycota</taxon>
        <taxon>Pezizomycotina</taxon>
        <taxon>Sordariomycetes</taxon>
        <taxon>Xylariomycetidae</taxon>
        <taxon>Amphisphaeriales</taxon>
        <taxon>Sporocadaceae</taxon>
        <taxon>Pestalotiopsis</taxon>
    </lineage>
</organism>
<evidence type="ECO:0000256" key="3">
    <source>
        <dbReference type="ARBA" id="ARBA00022839"/>
    </source>
</evidence>
<proteinExistence type="predicted"/>
<dbReference type="InterPro" id="IPR036866">
    <property type="entry name" value="RibonucZ/Hydroxyglut_hydro"/>
</dbReference>
<keyword evidence="3" id="KW-0269">Exonuclease</keyword>
<dbReference type="HOGENOM" id="CLU_013294_0_0_1"/>
<evidence type="ECO:0000313" key="4">
    <source>
        <dbReference type="EMBL" id="ETS73246.1"/>
    </source>
</evidence>
<dbReference type="RefSeq" id="XP_007841623.1">
    <property type="nucleotide sequence ID" value="XM_007843432.1"/>
</dbReference>
<dbReference type="Gene3D" id="3.40.50.12650">
    <property type="match status" value="1"/>
</dbReference>
<gene>
    <name evidence="4" type="ORF">PFICI_14851</name>
</gene>
<dbReference type="InParanoid" id="W3WKC3"/>